<evidence type="ECO:0000313" key="2">
    <source>
        <dbReference type="WBParaSite" id="MCU_010094-RD"/>
    </source>
</evidence>
<evidence type="ECO:0000256" key="1">
    <source>
        <dbReference type="SAM" id="MobiDB-lite"/>
    </source>
</evidence>
<reference evidence="2" key="1">
    <citation type="submission" date="2019-11" db="UniProtKB">
        <authorList>
            <consortium name="WormBaseParasite"/>
        </authorList>
    </citation>
    <scope>IDENTIFICATION</scope>
</reference>
<dbReference type="GO" id="GO:0044782">
    <property type="term" value="P:cilium organization"/>
    <property type="evidence" value="ECO:0007669"/>
    <property type="project" value="TreeGrafter"/>
</dbReference>
<organism evidence="2">
    <name type="scientific">Mesocestoides corti</name>
    <name type="common">Flatworm</name>
    <dbReference type="NCBI Taxonomy" id="53468"/>
    <lineage>
        <taxon>Eukaryota</taxon>
        <taxon>Metazoa</taxon>
        <taxon>Spiralia</taxon>
        <taxon>Lophotrochozoa</taxon>
        <taxon>Platyhelminthes</taxon>
        <taxon>Cestoda</taxon>
        <taxon>Eucestoda</taxon>
        <taxon>Cyclophyllidea</taxon>
        <taxon>Mesocestoididae</taxon>
        <taxon>Mesocestoides</taxon>
    </lineage>
</organism>
<sequence length="900" mass="100021">MLVQPKSSSRQLPSFFEVYKVLCEKNDAGLLRRVVNHLQENIVDLNLDNIRHNELTAILRSLESCSTIQTLAFRSLRHKKSSQLNSKNKKGDTKDYIKKSFVLSHPDILTDICRSILISVTANQSLCLLELQNLPLSIDDVYLVCKGIVKAKVLQYVSFENSRIGDEAVSELCNALRTAMCVTSINLTGCGITDIGVRAIASLLQFHALHRRSDIWKNSLRYQTPNFDSFGGLRRITLNDNPRVGNSGSKMLSDVLQDDMWMKAVDMQNCGLGDEAGLGWLGILRSPGAKAEADLVESGNKVINIIDLRRNRNLDRNILRSVTERVLLNSHGKQTEYKWLRALARSVNPGRVSDWPGIEGVDRLDLDAPTPPKRTSSFNRHYKPKPPPAKPKAISRPQFRPGGGAYDPKSGPRMRARSLQRRPSSQSPRRQLQRSQHSHKLRATSVSTPVTPRFSALSRSVSSRRSAGPSRNESNFNNSEAQMIPGVPWRAAARAHRVKANVDMRLGIPRSLLTTFSELDLRRIKSASASIRSTAKKTDAKPHRRISSVSNSSLSTVDKRQSGSSAKSDQTTLQRSDGHDDRLRHQLIKHMKNLDTAAKAENGKAALQHLFARIDTTLTAVEKAVQRIGDPQHQKFTSKNEEHQLQLIQLALRRMISPLRHGLGVGETVKPSQRRQNALDSQASSWRQLPKSSTLTRNVATSNSVESLVPSKSQNASQAQPSPMPRKRTSSIITCPITPQTEVAAKHRVSTQPSRNESSFDTDSSSDVFIAIPGKASRISETSYLAPLDVSRINQTQSLPDSCESANLSTHQPAVHESQVISKTRSAPSVFSRKTPPTALGTSRRRKPCSDDVQEYVDIFEDVTLSKDHLSDSQTTIKADFPECRQFGDTTNDEILLSDY</sequence>
<dbReference type="PRINTS" id="PR02062">
    <property type="entry name" value="CENTROSOME78"/>
</dbReference>
<feature type="compositionally biased region" description="Polar residues" evidence="1">
    <location>
        <begin position="801"/>
        <end position="812"/>
    </location>
</feature>
<dbReference type="WBParaSite" id="MCU_010094-RD">
    <property type="protein sequence ID" value="MCU_010094-RD"/>
    <property type="gene ID" value="MCU_010094"/>
</dbReference>
<feature type="region of interest" description="Disordered" evidence="1">
    <location>
        <begin position="801"/>
        <end position="848"/>
    </location>
</feature>
<dbReference type="Gene3D" id="3.80.10.10">
    <property type="entry name" value="Ribonuclease Inhibitor"/>
    <property type="match status" value="1"/>
</dbReference>
<feature type="compositionally biased region" description="Low complexity" evidence="1">
    <location>
        <begin position="421"/>
        <end position="435"/>
    </location>
</feature>
<feature type="compositionally biased region" description="Polar residues" evidence="1">
    <location>
        <begin position="670"/>
        <end position="721"/>
    </location>
</feature>
<dbReference type="PANTHER" id="PTHR24110">
    <property type="entry name" value="CENTROSOMAL PROTEIN OF 78 KDA"/>
    <property type="match status" value="1"/>
</dbReference>
<protein>
    <submittedName>
        <fullName evidence="2">Centrosomal protein of 78 kDa</fullName>
    </submittedName>
</protein>
<dbReference type="InterPro" id="IPR001611">
    <property type="entry name" value="Leu-rich_rpt"/>
</dbReference>
<feature type="compositionally biased region" description="Polar residues" evidence="1">
    <location>
        <begin position="562"/>
        <end position="575"/>
    </location>
</feature>
<accession>A0A5K3FNL5</accession>
<dbReference type="Pfam" id="PF13516">
    <property type="entry name" value="LRR_6"/>
    <property type="match status" value="1"/>
</dbReference>
<feature type="compositionally biased region" description="Low complexity" evidence="1">
    <location>
        <begin position="453"/>
        <end position="471"/>
    </location>
</feature>
<dbReference type="GO" id="GO:0036064">
    <property type="term" value="C:ciliary basal body"/>
    <property type="evidence" value="ECO:0007669"/>
    <property type="project" value="TreeGrafter"/>
</dbReference>
<feature type="region of interest" description="Disordered" evidence="1">
    <location>
        <begin position="530"/>
        <end position="580"/>
    </location>
</feature>
<feature type="compositionally biased region" description="Polar residues" evidence="1">
    <location>
        <begin position="819"/>
        <end position="829"/>
    </location>
</feature>
<name>A0A5K3FNL5_MESCO</name>
<dbReference type="SMART" id="SM00368">
    <property type="entry name" value="LRR_RI"/>
    <property type="match status" value="3"/>
</dbReference>
<dbReference type="GO" id="GO:0005813">
    <property type="term" value="C:centrosome"/>
    <property type="evidence" value="ECO:0007669"/>
    <property type="project" value="TreeGrafter"/>
</dbReference>
<feature type="region of interest" description="Disordered" evidence="1">
    <location>
        <begin position="745"/>
        <end position="764"/>
    </location>
</feature>
<proteinExistence type="predicted"/>
<feature type="region of interest" description="Disordered" evidence="1">
    <location>
        <begin position="663"/>
        <end position="731"/>
    </location>
</feature>
<dbReference type="InterPro" id="IPR026212">
    <property type="entry name" value="Cep78"/>
</dbReference>
<dbReference type="SUPFAM" id="SSF52047">
    <property type="entry name" value="RNI-like"/>
    <property type="match status" value="1"/>
</dbReference>
<dbReference type="InterPro" id="IPR032675">
    <property type="entry name" value="LRR_dom_sf"/>
</dbReference>
<feature type="region of interest" description="Disordered" evidence="1">
    <location>
        <begin position="351"/>
        <end position="480"/>
    </location>
</feature>
<dbReference type="AlphaFoldDB" id="A0A5K3FNL5"/>
<dbReference type="PANTHER" id="PTHR24110:SF3">
    <property type="entry name" value="CENTROSOMAL PROTEIN OF 78 KDA"/>
    <property type="match status" value="1"/>
</dbReference>